<dbReference type="NCBIfam" id="NF000491">
    <property type="entry name" value="chloram_CatA"/>
    <property type="match status" value="1"/>
</dbReference>
<evidence type="ECO:0000256" key="7">
    <source>
        <dbReference type="ARBA" id="ARBA00023251"/>
    </source>
</evidence>
<evidence type="ECO:0000256" key="9">
    <source>
        <dbReference type="RuleBase" id="RU000503"/>
    </source>
</evidence>
<dbReference type="InterPro" id="IPR023213">
    <property type="entry name" value="CAT-like_dom_sf"/>
</dbReference>
<evidence type="ECO:0000256" key="4">
    <source>
        <dbReference type="ARBA" id="ARBA00013235"/>
    </source>
</evidence>
<dbReference type="GO" id="GO:0008811">
    <property type="term" value="F:chloramphenicol O-acetyltransferase activity"/>
    <property type="evidence" value="ECO:0007669"/>
    <property type="project" value="UniProtKB-EC"/>
</dbReference>
<dbReference type="Gene3D" id="3.30.559.10">
    <property type="entry name" value="Chloramphenicol acetyltransferase-like domain"/>
    <property type="match status" value="1"/>
</dbReference>
<keyword evidence="8 9" id="KW-0012">Acyltransferase</keyword>
<sequence length="216" mass="24982">MTFEKIDLANWKRKETFEHYYQQQTSFSITTEIDLTKLKQALDQHGIKLYPALIFLLTEVVNSNSVFRTSFNQDGDLGIWKKLNPMYTLFNQTSETFSAIWTDSSTDFRQFHRNYQADVAQYGSSETLFPKKPIPENTVSISMIPWTSFTGFNLNINTNKNHLLPIITAGKFEMKEEALLLPLSLQVHHAVCDGYHASLFMNAVQERADKPIDWLM</sequence>
<keyword evidence="7 9" id="KW-0046">Antibiotic resistance</keyword>
<reference evidence="11" key="1">
    <citation type="submission" date="2021-01" db="EMBL/GenBank/DDBJ databases">
        <title>Genomic Encyclopedia of Type Strains, Phase IV (KMG-IV): sequencing the most valuable type-strain genomes for metagenomic binning, comparative biology and taxonomic classification.</title>
        <authorList>
            <person name="Goeker M."/>
        </authorList>
    </citation>
    <scope>NUCLEOTIDE SEQUENCE</scope>
    <source>
        <strain evidence="11">DSM 21943</strain>
    </source>
</reference>
<evidence type="ECO:0000313" key="12">
    <source>
        <dbReference type="Proteomes" id="UP001179280"/>
    </source>
</evidence>
<comment type="caution">
    <text evidence="11">The sequence shown here is derived from an EMBL/GenBank/DDBJ whole genome shotgun (WGS) entry which is preliminary data.</text>
</comment>
<evidence type="ECO:0000256" key="6">
    <source>
        <dbReference type="ARBA" id="ARBA00022679"/>
    </source>
</evidence>
<comment type="function">
    <text evidence="1 9">This enzyme is an effector of chloramphenicol resistance in bacteria.</text>
</comment>
<gene>
    <name evidence="11" type="ORF">JOC54_000296</name>
</gene>
<accession>A0ABS2SP94</accession>
<comment type="catalytic activity">
    <reaction evidence="9">
        <text>chloramphenicol + acetyl-CoA = chloramphenicol 3-acetate + CoA</text>
        <dbReference type="Rhea" id="RHEA:18421"/>
        <dbReference type="ChEBI" id="CHEBI:16730"/>
        <dbReference type="ChEBI" id="CHEBI:17698"/>
        <dbReference type="ChEBI" id="CHEBI:57287"/>
        <dbReference type="ChEBI" id="CHEBI:57288"/>
        <dbReference type="EC" id="2.3.1.28"/>
    </reaction>
</comment>
<dbReference type="InterPro" id="IPR001707">
    <property type="entry name" value="Cmp_AcTrfase"/>
</dbReference>
<evidence type="ECO:0000256" key="10">
    <source>
        <dbReference type="RuleBase" id="RU004156"/>
    </source>
</evidence>
<keyword evidence="6 9" id="KW-0808">Transferase</keyword>
<dbReference type="PANTHER" id="PTHR38474:SF2">
    <property type="entry name" value="CHLORAMPHENICOL ACETYLTRANSFERASE"/>
    <property type="match status" value="1"/>
</dbReference>
<proteinExistence type="inferred from homology"/>
<dbReference type="PANTHER" id="PTHR38474">
    <property type="entry name" value="SLR0299 PROTEIN"/>
    <property type="match status" value="1"/>
</dbReference>
<dbReference type="EC" id="2.3.1.28" evidence="4 9"/>
<evidence type="ECO:0000256" key="8">
    <source>
        <dbReference type="ARBA" id="ARBA00023315"/>
    </source>
</evidence>
<protein>
    <recommendedName>
        <fullName evidence="5 9">Chloramphenicol acetyltransferase</fullName>
        <ecNumber evidence="4 9">2.3.1.28</ecNumber>
    </recommendedName>
</protein>
<evidence type="ECO:0000256" key="3">
    <source>
        <dbReference type="ARBA" id="ARBA00011233"/>
    </source>
</evidence>
<evidence type="ECO:0000256" key="5">
    <source>
        <dbReference type="ARBA" id="ARBA00020291"/>
    </source>
</evidence>
<dbReference type="PROSITE" id="PS00100">
    <property type="entry name" value="CAT"/>
    <property type="match status" value="1"/>
</dbReference>
<dbReference type="SUPFAM" id="SSF52777">
    <property type="entry name" value="CoA-dependent acyltransferases"/>
    <property type="match status" value="1"/>
</dbReference>
<dbReference type="Pfam" id="PF00302">
    <property type="entry name" value="CAT"/>
    <property type="match status" value="1"/>
</dbReference>
<dbReference type="InterPro" id="IPR018372">
    <property type="entry name" value="Chloramphenicol_AcTrfase_AS"/>
</dbReference>
<dbReference type="PIRSF" id="PIRSF000440">
    <property type="entry name" value="CAT"/>
    <property type="match status" value="1"/>
</dbReference>
<evidence type="ECO:0000313" key="11">
    <source>
        <dbReference type="EMBL" id="MBM7837065.1"/>
    </source>
</evidence>
<dbReference type="EMBL" id="JAFBCV010000001">
    <property type="protein sequence ID" value="MBM7837065.1"/>
    <property type="molecule type" value="Genomic_DNA"/>
</dbReference>
<name>A0ABS2SP94_9BACI</name>
<evidence type="ECO:0000256" key="2">
    <source>
        <dbReference type="ARBA" id="ARBA00010571"/>
    </source>
</evidence>
<comment type="subunit">
    <text evidence="3">Homotrimer.</text>
</comment>
<organism evidence="11 12">
    <name type="scientific">Shouchella xiaoxiensis</name>
    <dbReference type="NCBI Taxonomy" id="766895"/>
    <lineage>
        <taxon>Bacteria</taxon>
        <taxon>Bacillati</taxon>
        <taxon>Bacillota</taxon>
        <taxon>Bacilli</taxon>
        <taxon>Bacillales</taxon>
        <taxon>Bacillaceae</taxon>
        <taxon>Shouchella</taxon>
    </lineage>
</organism>
<evidence type="ECO:0000256" key="1">
    <source>
        <dbReference type="ARBA" id="ARBA00002150"/>
    </source>
</evidence>
<dbReference type="Proteomes" id="UP001179280">
    <property type="component" value="Unassembled WGS sequence"/>
</dbReference>
<dbReference type="SMART" id="SM01059">
    <property type="entry name" value="CAT"/>
    <property type="match status" value="1"/>
</dbReference>
<comment type="similarity">
    <text evidence="2 10">Belongs to the chloramphenicol acetyltransferase family.</text>
</comment>
<keyword evidence="12" id="KW-1185">Reference proteome</keyword>
<dbReference type="RefSeq" id="WP_204463839.1">
    <property type="nucleotide sequence ID" value="NZ_JAFBCV010000001.1"/>
</dbReference>